<name>A0ABV1KKL4_9PSEU</name>
<sequence>MTGEPTPAHELVARYLLRLSSATADLPGAQRDELIGDITAHLAEAVPPGSDELTARRVLDALGAPEQIAAAARAETEPARPGPAPTRTHDLIALLLLMLGGFVVPILGWVAGVVMLWNSPRWSDEDKWLGTLVWPGVIAVGIAALLAGGSIPLVIGPAGLAVLAWTFWRLFVRSRDALGGSAGAAA</sequence>
<dbReference type="Pfam" id="PF22564">
    <property type="entry name" value="HAAS"/>
    <property type="match status" value="1"/>
</dbReference>
<keyword evidence="1" id="KW-0472">Membrane</keyword>
<dbReference type="Proteomes" id="UP001494902">
    <property type="component" value="Unassembled WGS sequence"/>
</dbReference>
<dbReference type="RefSeq" id="WP_349302067.1">
    <property type="nucleotide sequence ID" value="NZ_JBEDNQ010000020.1"/>
</dbReference>
<evidence type="ECO:0000313" key="3">
    <source>
        <dbReference type="Proteomes" id="UP001494902"/>
    </source>
</evidence>
<keyword evidence="1" id="KW-0812">Transmembrane</keyword>
<organism evidence="2 3">
    <name type="scientific">Pseudonocardia nematodicida</name>
    <dbReference type="NCBI Taxonomy" id="1206997"/>
    <lineage>
        <taxon>Bacteria</taxon>
        <taxon>Bacillati</taxon>
        <taxon>Actinomycetota</taxon>
        <taxon>Actinomycetes</taxon>
        <taxon>Pseudonocardiales</taxon>
        <taxon>Pseudonocardiaceae</taxon>
        <taxon>Pseudonocardia</taxon>
    </lineage>
</organism>
<keyword evidence="1" id="KW-1133">Transmembrane helix</keyword>
<feature type="transmembrane region" description="Helical" evidence="1">
    <location>
        <begin position="128"/>
        <end position="147"/>
    </location>
</feature>
<evidence type="ECO:0000313" key="2">
    <source>
        <dbReference type="EMBL" id="MEQ3554996.1"/>
    </source>
</evidence>
<keyword evidence="3" id="KW-1185">Reference proteome</keyword>
<protein>
    <recommendedName>
        <fullName evidence="4">DUF1700 domain-containing protein</fullName>
    </recommendedName>
</protein>
<evidence type="ECO:0008006" key="4">
    <source>
        <dbReference type="Google" id="ProtNLM"/>
    </source>
</evidence>
<gene>
    <name evidence="2" type="ORF">WIS52_31415</name>
</gene>
<comment type="caution">
    <text evidence="2">The sequence shown here is derived from an EMBL/GenBank/DDBJ whole genome shotgun (WGS) entry which is preliminary data.</text>
</comment>
<reference evidence="2 3" key="1">
    <citation type="submission" date="2024-03" db="EMBL/GenBank/DDBJ databases">
        <title>Draft genome sequence of Pseudonocardia nematodicida JCM 31783.</title>
        <authorList>
            <person name="Butdee W."/>
            <person name="Duangmal K."/>
        </authorList>
    </citation>
    <scope>NUCLEOTIDE SEQUENCE [LARGE SCALE GENOMIC DNA]</scope>
    <source>
        <strain evidence="2 3">JCM 31783</strain>
    </source>
</reference>
<evidence type="ECO:0000256" key="1">
    <source>
        <dbReference type="SAM" id="Phobius"/>
    </source>
</evidence>
<dbReference type="EMBL" id="JBEDNQ010000020">
    <property type="protein sequence ID" value="MEQ3554996.1"/>
    <property type="molecule type" value="Genomic_DNA"/>
</dbReference>
<proteinExistence type="predicted"/>
<accession>A0ABV1KKL4</accession>
<feature type="transmembrane region" description="Helical" evidence="1">
    <location>
        <begin position="91"/>
        <end position="116"/>
    </location>
</feature>